<dbReference type="OMA" id="RRYIYCH"/>
<dbReference type="InterPro" id="IPR052523">
    <property type="entry name" value="Trichothecene_AcTrans"/>
</dbReference>
<dbReference type="VEuPathDB" id="FungiDB:MAPG_00820"/>
<reference evidence="4" key="5">
    <citation type="submission" date="2015-06" db="UniProtKB">
        <authorList>
            <consortium name="EnsemblFungi"/>
        </authorList>
    </citation>
    <scope>IDENTIFICATION</scope>
    <source>
        <strain evidence="4">ATCC 64411</strain>
    </source>
</reference>
<reference evidence="5" key="2">
    <citation type="submission" date="2010-05" db="EMBL/GenBank/DDBJ databases">
        <title>The genome sequence of Magnaporthe poae strain ATCC 64411.</title>
        <authorList>
            <person name="Ma L.-J."/>
            <person name="Dead R."/>
            <person name="Young S."/>
            <person name="Zeng Q."/>
            <person name="Koehrsen M."/>
            <person name="Alvarado L."/>
            <person name="Berlin A."/>
            <person name="Chapman S.B."/>
            <person name="Chen Z."/>
            <person name="Freedman E."/>
            <person name="Gellesch M."/>
            <person name="Goldberg J."/>
            <person name="Griggs A."/>
            <person name="Gujja S."/>
            <person name="Heilman E.R."/>
            <person name="Heiman D."/>
            <person name="Hepburn T."/>
            <person name="Howarth C."/>
            <person name="Jen D."/>
            <person name="Larson L."/>
            <person name="Mehta T."/>
            <person name="Neiman D."/>
            <person name="Pearson M."/>
            <person name="Roberts A."/>
            <person name="Saif S."/>
            <person name="Shea T."/>
            <person name="Shenoy N."/>
            <person name="Sisk P."/>
            <person name="Stolte C."/>
            <person name="Sykes S."/>
            <person name="Walk T."/>
            <person name="White J."/>
            <person name="Yandava C."/>
            <person name="Haas B."/>
            <person name="Nusbaum C."/>
            <person name="Birren B."/>
        </authorList>
    </citation>
    <scope>NUCLEOTIDE SEQUENCE [LARGE SCALE GENOMIC DNA]</scope>
    <source>
        <strain evidence="5">ATCC 64411 / 73-15</strain>
    </source>
</reference>
<dbReference type="CDD" id="cd04301">
    <property type="entry name" value="NAT_SF"/>
    <property type="match status" value="1"/>
</dbReference>
<dbReference type="InterPro" id="IPR016181">
    <property type="entry name" value="Acyl_CoA_acyltransferase"/>
</dbReference>
<dbReference type="STRING" id="644358.A0A0C4DM20"/>
<evidence type="ECO:0000313" key="4">
    <source>
        <dbReference type="EnsemblFungi" id="MAPG_00820T0"/>
    </source>
</evidence>
<accession>A0A0C4DM20</accession>
<dbReference type="Gene3D" id="3.40.630.30">
    <property type="match status" value="1"/>
</dbReference>
<dbReference type="GO" id="GO:0016747">
    <property type="term" value="F:acyltransferase activity, transferring groups other than amino-acyl groups"/>
    <property type="evidence" value="ECO:0007669"/>
    <property type="project" value="InterPro"/>
</dbReference>
<feature type="region of interest" description="Disordered" evidence="1">
    <location>
        <begin position="246"/>
        <end position="271"/>
    </location>
</feature>
<reference evidence="3" key="1">
    <citation type="submission" date="2010-05" db="EMBL/GenBank/DDBJ databases">
        <title>The Genome Sequence of Magnaporthe poae strain ATCC 64411.</title>
        <authorList>
            <consortium name="The Broad Institute Genome Sequencing Platform"/>
            <consortium name="Broad Institute Genome Sequencing Center for Infectious Disease"/>
            <person name="Ma L.-J."/>
            <person name="Dead R."/>
            <person name="Young S."/>
            <person name="Zeng Q."/>
            <person name="Koehrsen M."/>
            <person name="Alvarado L."/>
            <person name="Berlin A."/>
            <person name="Chapman S.B."/>
            <person name="Chen Z."/>
            <person name="Freedman E."/>
            <person name="Gellesch M."/>
            <person name="Goldberg J."/>
            <person name="Griggs A."/>
            <person name="Gujja S."/>
            <person name="Heilman E.R."/>
            <person name="Heiman D."/>
            <person name="Hepburn T."/>
            <person name="Howarth C."/>
            <person name="Jen D."/>
            <person name="Larson L."/>
            <person name="Mehta T."/>
            <person name="Neiman D."/>
            <person name="Pearson M."/>
            <person name="Roberts A."/>
            <person name="Saif S."/>
            <person name="Shea T."/>
            <person name="Shenoy N."/>
            <person name="Sisk P."/>
            <person name="Stolte C."/>
            <person name="Sykes S."/>
            <person name="Walk T."/>
            <person name="White J."/>
            <person name="Yandava C."/>
            <person name="Haas B."/>
            <person name="Nusbaum C."/>
            <person name="Birren B."/>
        </authorList>
    </citation>
    <scope>NUCLEOTIDE SEQUENCE</scope>
    <source>
        <strain evidence="3">ATCC 64411</strain>
    </source>
</reference>
<dbReference type="AlphaFoldDB" id="A0A0C4DM20"/>
<gene>
    <name evidence="3" type="ORF">MAPG_00820</name>
</gene>
<keyword evidence="5" id="KW-1185">Reference proteome</keyword>
<dbReference type="Proteomes" id="UP000011715">
    <property type="component" value="Unassembled WGS sequence"/>
</dbReference>
<reference evidence="4" key="4">
    <citation type="journal article" date="2015" name="G3 (Bethesda)">
        <title>Genome sequences of three phytopathogenic species of the Magnaporthaceae family of fungi.</title>
        <authorList>
            <person name="Okagaki L.H."/>
            <person name="Nunes C.C."/>
            <person name="Sailsbery J."/>
            <person name="Clay B."/>
            <person name="Brown D."/>
            <person name="John T."/>
            <person name="Oh Y."/>
            <person name="Young N."/>
            <person name="Fitzgerald M."/>
            <person name="Haas B.J."/>
            <person name="Zeng Q."/>
            <person name="Young S."/>
            <person name="Adiconis X."/>
            <person name="Fan L."/>
            <person name="Levin J.Z."/>
            <person name="Mitchell T.K."/>
            <person name="Okubara P.A."/>
            <person name="Farman M.L."/>
            <person name="Kohn L.M."/>
            <person name="Birren B."/>
            <person name="Ma L.-J."/>
            <person name="Dean R.A."/>
        </authorList>
    </citation>
    <scope>NUCLEOTIDE SEQUENCE</scope>
    <source>
        <strain evidence="4">ATCC 64411 / 73-15</strain>
    </source>
</reference>
<dbReference type="PROSITE" id="PS51186">
    <property type="entry name" value="GNAT"/>
    <property type="match status" value="1"/>
</dbReference>
<dbReference type="OrthoDB" id="196847at2759"/>
<evidence type="ECO:0000256" key="1">
    <source>
        <dbReference type="SAM" id="MobiDB-lite"/>
    </source>
</evidence>
<protein>
    <recommendedName>
        <fullName evidence="2">N-acetyltransferase domain-containing protein</fullName>
    </recommendedName>
</protein>
<sequence>MPIVVLPALVPDIPRLYEIYFASFKADMMGRVLLDILFPGGKTDTAEFREAHAKATLDWWSKCDYQYTVKVVDTDTGDILAMGLGDGYYRARSAEERRFDGCTWLEGKQRERADAILKPLAEMREKLWGAQPYIYVHVIAVDPKHQGRGAAKAFIDWAQTMGEQMQMPVYFESSPSTVKLYERFGFVRLKEKLAHKGTVLGLPVVSMDVPLMVKMPSVAHGLTFEEWRDAGYPKFGSEAAKRIKSGGAAAEGEKGAATTTTTVASEASSEVPKAAARRKSWWKKLVK</sequence>
<dbReference type="PANTHER" id="PTHR42791:SF17">
    <property type="entry name" value="ACETYLTRANSFERASE, GNAT FAMILY FAMILY (AFU_ORTHOLOGUE AFUA_8G05690)"/>
    <property type="match status" value="1"/>
</dbReference>
<dbReference type="EMBL" id="GL876966">
    <property type="protein sequence ID" value="KLU81739.1"/>
    <property type="molecule type" value="Genomic_DNA"/>
</dbReference>
<organism evidence="4 5">
    <name type="scientific">Magnaporthiopsis poae (strain ATCC 64411 / 73-15)</name>
    <name type="common">Kentucky bluegrass fungus</name>
    <name type="synonym">Magnaporthe poae</name>
    <dbReference type="NCBI Taxonomy" id="644358"/>
    <lineage>
        <taxon>Eukaryota</taxon>
        <taxon>Fungi</taxon>
        <taxon>Dikarya</taxon>
        <taxon>Ascomycota</taxon>
        <taxon>Pezizomycotina</taxon>
        <taxon>Sordariomycetes</taxon>
        <taxon>Sordariomycetidae</taxon>
        <taxon>Magnaporthales</taxon>
        <taxon>Magnaporthaceae</taxon>
        <taxon>Magnaporthiopsis</taxon>
    </lineage>
</organism>
<dbReference type="InterPro" id="IPR000182">
    <property type="entry name" value="GNAT_dom"/>
</dbReference>
<dbReference type="eggNOG" id="ENOG502SJ2E">
    <property type="taxonomic scope" value="Eukaryota"/>
</dbReference>
<dbReference type="EMBL" id="ADBL01000191">
    <property type="status" value="NOT_ANNOTATED_CDS"/>
    <property type="molecule type" value="Genomic_DNA"/>
</dbReference>
<evidence type="ECO:0000313" key="3">
    <source>
        <dbReference type="EMBL" id="KLU81739.1"/>
    </source>
</evidence>
<dbReference type="SUPFAM" id="SSF55729">
    <property type="entry name" value="Acyl-CoA N-acyltransferases (Nat)"/>
    <property type="match status" value="1"/>
</dbReference>
<evidence type="ECO:0000259" key="2">
    <source>
        <dbReference type="PROSITE" id="PS51186"/>
    </source>
</evidence>
<dbReference type="PANTHER" id="PTHR42791">
    <property type="entry name" value="GNAT FAMILY ACETYLTRANSFERASE"/>
    <property type="match status" value="1"/>
</dbReference>
<dbReference type="EnsemblFungi" id="MAPG_00820T0">
    <property type="protein sequence ID" value="MAPG_00820T0"/>
    <property type="gene ID" value="MAPG_00820"/>
</dbReference>
<reference evidence="3" key="3">
    <citation type="submission" date="2011-03" db="EMBL/GenBank/DDBJ databases">
        <title>Annotation of Magnaporthe poae ATCC 64411.</title>
        <authorList>
            <person name="Ma L.-J."/>
            <person name="Dead R."/>
            <person name="Young S.K."/>
            <person name="Zeng Q."/>
            <person name="Gargeya S."/>
            <person name="Fitzgerald M."/>
            <person name="Haas B."/>
            <person name="Abouelleil A."/>
            <person name="Alvarado L."/>
            <person name="Arachchi H.M."/>
            <person name="Berlin A."/>
            <person name="Brown A."/>
            <person name="Chapman S.B."/>
            <person name="Chen Z."/>
            <person name="Dunbar C."/>
            <person name="Freedman E."/>
            <person name="Gearin G."/>
            <person name="Gellesch M."/>
            <person name="Goldberg J."/>
            <person name="Griggs A."/>
            <person name="Gujja S."/>
            <person name="Heiman D."/>
            <person name="Howarth C."/>
            <person name="Larson L."/>
            <person name="Lui A."/>
            <person name="MacDonald P.J.P."/>
            <person name="Mehta T."/>
            <person name="Montmayeur A."/>
            <person name="Murphy C."/>
            <person name="Neiman D."/>
            <person name="Pearson M."/>
            <person name="Priest M."/>
            <person name="Roberts A."/>
            <person name="Saif S."/>
            <person name="Shea T."/>
            <person name="Shenoy N."/>
            <person name="Sisk P."/>
            <person name="Stolte C."/>
            <person name="Sykes S."/>
            <person name="Yandava C."/>
            <person name="Wortman J."/>
            <person name="Nusbaum C."/>
            <person name="Birren B."/>
        </authorList>
    </citation>
    <scope>NUCLEOTIDE SEQUENCE</scope>
    <source>
        <strain evidence="3">ATCC 64411</strain>
    </source>
</reference>
<proteinExistence type="predicted"/>
<evidence type="ECO:0000313" key="5">
    <source>
        <dbReference type="Proteomes" id="UP000011715"/>
    </source>
</evidence>
<name>A0A0C4DM20_MAGP6</name>
<dbReference type="Pfam" id="PF13673">
    <property type="entry name" value="Acetyltransf_10"/>
    <property type="match status" value="1"/>
</dbReference>
<feature type="domain" description="N-acetyltransferase" evidence="2">
    <location>
        <begin position="3"/>
        <end position="205"/>
    </location>
</feature>